<dbReference type="PROSITE" id="PS51365">
    <property type="entry name" value="RENAL_DIPEPTIDASE_2"/>
    <property type="match status" value="1"/>
</dbReference>
<reference evidence="2" key="2">
    <citation type="journal article" date="2020" name="Int. J. Syst. Evol. Microbiol.">
        <title>Genomic insights into a novel species Rhodoferax aquaticus sp. nov., isolated from freshwater.</title>
        <authorList>
            <person name="Li T."/>
            <person name="Zhuo Y."/>
            <person name="Jin C.Z."/>
            <person name="Wu X."/>
            <person name="Ko S.R."/>
            <person name="Jin F.J."/>
            <person name="Ahn C.Y."/>
            <person name="Oh H.M."/>
            <person name="Lee H.G."/>
            <person name="Jin L."/>
        </authorList>
    </citation>
    <scope>NUCLEOTIDE SEQUENCE [LARGE SCALE GENOMIC DNA]</scope>
    <source>
        <strain evidence="2">Gr-4</strain>
    </source>
</reference>
<dbReference type="Pfam" id="PF01244">
    <property type="entry name" value="Peptidase_M19"/>
    <property type="match status" value="1"/>
</dbReference>
<dbReference type="KEGG" id="rhg:EXZ61_03015"/>
<accession>A0A515EKN2</accession>
<dbReference type="InterPro" id="IPR032466">
    <property type="entry name" value="Metal_Hydrolase"/>
</dbReference>
<dbReference type="GO" id="GO:0006508">
    <property type="term" value="P:proteolysis"/>
    <property type="evidence" value="ECO:0007669"/>
    <property type="project" value="InterPro"/>
</dbReference>
<dbReference type="RefSeq" id="WP_142808894.1">
    <property type="nucleotide sequence ID" value="NZ_CP036282.1"/>
</dbReference>
<dbReference type="InterPro" id="IPR008257">
    <property type="entry name" value="Pept_M19"/>
</dbReference>
<dbReference type="AlphaFoldDB" id="A0A515EKN2"/>
<dbReference type="PANTHER" id="PTHR10443">
    <property type="entry name" value="MICROSOMAL DIPEPTIDASE"/>
    <property type="match status" value="1"/>
</dbReference>
<gene>
    <name evidence="1" type="ORF">EXZ61_03015</name>
</gene>
<name>A0A515EKN2_9BURK</name>
<sequence length="391" mass="41802">MRRLRRVGLAVAAVLAAGLAVFFYVPTLVDGKMNQVVAPGPYAASAKATALYSTLFVADLHDDALLWNRDLLTRYSRGHSDLPRQLDARLGLQVFAAVTKTPKGMNYERNSDQTDNITMLIMAQRWPVATWNSLLERALYQSEKLHTAAADSHGQLVIVKSQKDLAAHVQAWQKNPQRVAAVLALEGLHPLQGELAHVDRLFDAGYRIAGLTHFFDNEVGGSAHGMQKGGLTPFGREVVARLQAKHMLIDVAHASKPVMDDVLALAKAPVLVSHTGVAGTCPGPRNLTDAHLRGIAATGGLVGIGYWDGAVCEPTVANIVKAMRYAIGVVGVNHVALGSDFNGATRTPFDVTGLAQIVDGLQQAGLSEADIRAVMGGNVQRVLLQSLPLGE</sequence>
<dbReference type="EMBL" id="CP036282">
    <property type="protein sequence ID" value="QDL53227.1"/>
    <property type="molecule type" value="Genomic_DNA"/>
</dbReference>
<dbReference type="Proteomes" id="UP000317365">
    <property type="component" value="Chromosome"/>
</dbReference>
<reference evidence="2" key="1">
    <citation type="submission" date="2019-02" db="EMBL/GenBank/DDBJ databases">
        <title>Complete genome sequence of Rhodoferax sp. Gr-4.</title>
        <authorList>
            <person name="Jin L."/>
        </authorList>
    </citation>
    <scope>NUCLEOTIDE SEQUENCE [LARGE SCALE GENOMIC DNA]</scope>
    <source>
        <strain evidence="2">Gr-4</strain>
    </source>
</reference>
<dbReference type="GO" id="GO:0070573">
    <property type="term" value="F:metallodipeptidase activity"/>
    <property type="evidence" value="ECO:0007669"/>
    <property type="project" value="InterPro"/>
</dbReference>
<evidence type="ECO:0000313" key="1">
    <source>
        <dbReference type="EMBL" id="QDL53227.1"/>
    </source>
</evidence>
<dbReference type="SUPFAM" id="SSF51556">
    <property type="entry name" value="Metallo-dependent hydrolases"/>
    <property type="match status" value="1"/>
</dbReference>
<dbReference type="PANTHER" id="PTHR10443:SF12">
    <property type="entry name" value="DIPEPTIDASE"/>
    <property type="match status" value="1"/>
</dbReference>
<evidence type="ECO:0000313" key="2">
    <source>
        <dbReference type="Proteomes" id="UP000317365"/>
    </source>
</evidence>
<organism evidence="1 2">
    <name type="scientific">Rhodoferax aquaticus</name>
    <dbReference type="NCBI Taxonomy" id="2527691"/>
    <lineage>
        <taxon>Bacteria</taxon>
        <taxon>Pseudomonadati</taxon>
        <taxon>Pseudomonadota</taxon>
        <taxon>Betaproteobacteria</taxon>
        <taxon>Burkholderiales</taxon>
        <taxon>Comamonadaceae</taxon>
        <taxon>Rhodoferax</taxon>
    </lineage>
</organism>
<keyword evidence="2" id="KW-1185">Reference proteome</keyword>
<protein>
    <submittedName>
        <fullName evidence="1">Peptidase M19</fullName>
    </submittedName>
</protein>
<dbReference type="Gene3D" id="3.20.20.140">
    <property type="entry name" value="Metal-dependent hydrolases"/>
    <property type="match status" value="1"/>
</dbReference>
<dbReference type="CDD" id="cd01301">
    <property type="entry name" value="rDP_like"/>
    <property type="match status" value="1"/>
</dbReference>
<proteinExistence type="predicted"/>